<evidence type="ECO:0000256" key="7">
    <source>
        <dbReference type="ARBA" id="ARBA00053361"/>
    </source>
</evidence>
<evidence type="ECO:0000256" key="2">
    <source>
        <dbReference type="ARBA" id="ARBA00009323"/>
    </source>
</evidence>
<keyword evidence="3 12" id="KW-0132">Cell division</keyword>
<organism evidence="12 13">
    <name type="scientific">Frankia torreyi</name>
    <dbReference type="NCBI Taxonomy" id="1856"/>
    <lineage>
        <taxon>Bacteria</taxon>
        <taxon>Bacillati</taxon>
        <taxon>Actinomycetota</taxon>
        <taxon>Actinomycetes</taxon>
        <taxon>Frankiales</taxon>
        <taxon>Frankiaceae</taxon>
        <taxon>Frankia</taxon>
    </lineage>
</organism>
<keyword evidence="4" id="KW-0749">Sporulation</keyword>
<evidence type="ECO:0000256" key="6">
    <source>
        <dbReference type="ARBA" id="ARBA00023306"/>
    </source>
</evidence>
<gene>
    <name evidence="12" type="ORF">FF36_00765</name>
</gene>
<comment type="function">
    <text evidence="7">Involved in sporulation-specific cell division. Required for early stages of sporulation. Important in the process of growth cessation prior to sporulation-specific cell division. Recruits cell division protein FtsZ to the future septum sites and tethers the contractile ring structure (Z ring) to the cytoplasmic membrane during sporulation. Stimulates polymerization and filament length of FtsZ in vitro.</text>
</comment>
<comment type="similarity">
    <text evidence="2">Belongs to the SsgA family.</text>
</comment>
<comment type="subunit">
    <text evidence="8">Interacts with SsgA. Interacts with FtsZ (via N-terminus).</text>
</comment>
<evidence type="ECO:0000256" key="5">
    <source>
        <dbReference type="ARBA" id="ARBA00023210"/>
    </source>
</evidence>
<name>A0A0D8BLB5_9ACTN</name>
<comment type="caution">
    <text evidence="12">The sequence shown here is derived from an EMBL/GenBank/DDBJ whole genome shotgun (WGS) entry which is preliminary data.</text>
</comment>
<proteinExistence type="inferred from homology"/>
<dbReference type="Gene3D" id="2.30.31.20">
    <property type="entry name" value="Sporulation-specific cell division protein SsgB"/>
    <property type="match status" value="1"/>
</dbReference>
<dbReference type="GO" id="GO:0043936">
    <property type="term" value="P:asexual sporulation resulting in formation of a cellular spore"/>
    <property type="evidence" value="ECO:0007669"/>
    <property type="project" value="UniProtKB-ARBA"/>
</dbReference>
<evidence type="ECO:0000313" key="13">
    <source>
        <dbReference type="Proteomes" id="UP000032545"/>
    </source>
</evidence>
<dbReference type="FunFam" id="2.30.31.20:FF:000001">
    <property type="entry name" value="SsgA family sporulation/cell division regulator"/>
    <property type="match status" value="1"/>
</dbReference>
<dbReference type="PATRIC" id="fig|1502723.3.peg.3336"/>
<dbReference type="SMR" id="A0A0D8BLB5"/>
<dbReference type="OrthoDB" id="3853096at2"/>
<dbReference type="EMBL" id="JYFN01000004">
    <property type="protein sequence ID" value="KJE24759.1"/>
    <property type="molecule type" value="Genomic_DNA"/>
</dbReference>
<evidence type="ECO:0000256" key="11">
    <source>
        <dbReference type="ARBA" id="ARBA00083580"/>
    </source>
</evidence>
<dbReference type="InterPro" id="IPR038658">
    <property type="entry name" value="SsgB_sf"/>
</dbReference>
<evidence type="ECO:0000256" key="9">
    <source>
        <dbReference type="ARBA" id="ARBA00073872"/>
    </source>
</evidence>
<dbReference type="InterPro" id="IPR006776">
    <property type="entry name" value="SsgB"/>
</dbReference>
<keyword evidence="6" id="KW-0131">Cell cycle</keyword>
<evidence type="ECO:0000256" key="8">
    <source>
        <dbReference type="ARBA" id="ARBA00065388"/>
    </source>
</evidence>
<protein>
    <recommendedName>
        <fullName evidence="9">Sporulation-specific cell division protein SsgB</fullName>
    </recommendedName>
    <alternativeName>
        <fullName evidence="10">Sporulation of Streptomyces griseus-like protein B</fullName>
    </alternativeName>
    <alternativeName>
        <fullName evidence="11">SsgA-like protein B</fullName>
    </alternativeName>
</protein>
<keyword evidence="13" id="KW-1185">Reference proteome</keyword>
<reference evidence="12 13" key="2">
    <citation type="journal article" date="2016" name="Genome Announc.">
        <title>Permanent Draft Genome Sequences for Two Variants of Frankia sp. Strain CpI1, the First Frankia Strain Isolated from Root Nodules of Comptonia peregrina.</title>
        <authorList>
            <person name="Oshone R."/>
            <person name="Hurst S.G.IV."/>
            <person name="Abebe-Akele F."/>
            <person name="Simpson S."/>
            <person name="Morris K."/>
            <person name="Thomas W.K."/>
            <person name="Tisa L.S."/>
        </authorList>
    </citation>
    <scope>NUCLEOTIDE SEQUENCE [LARGE SCALE GENOMIC DNA]</scope>
    <source>
        <strain evidence="13">CpI1-S</strain>
    </source>
</reference>
<evidence type="ECO:0000256" key="10">
    <source>
        <dbReference type="ARBA" id="ARBA00081460"/>
    </source>
</evidence>
<comment type="subcellular location">
    <subcellularLocation>
        <location evidence="1">Cell septum</location>
    </subcellularLocation>
</comment>
<keyword evidence="5" id="KW-0717">Septation</keyword>
<dbReference type="Pfam" id="PF04686">
    <property type="entry name" value="SsgA"/>
    <property type="match status" value="1"/>
</dbReference>
<evidence type="ECO:0000256" key="3">
    <source>
        <dbReference type="ARBA" id="ARBA00022618"/>
    </source>
</evidence>
<dbReference type="AlphaFoldDB" id="A0A0D8BLB5"/>
<dbReference type="RefSeq" id="WP_009739629.1">
    <property type="nucleotide sequence ID" value="NZ_JYFN01000004.1"/>
</dbReference>
<accession>A0A0D8BLB5</accession>
<dbReference type="GO" id="GO:0000917">
    <property type="term" value="P:division septum assembly"/>
    <property type="evidence" value="ECO:0007669"/>
    <property type="project" value="UniProtKB-KW"/>
</dbReference>
<evidence type="ECO:0000313" key="12">
    <source>
        <dbReference type="EMBL" id="KJE24759.1"/>
    </source>
</evidence>
<reference evidence="13" key="1">
    <citation type="submission" date="2015-02" db="EMBL/GenBank/DDBJ databases">
        <title>Draft Genome of Frankia sp. CpI1-S.</title>
        <authorList>
            <person name="Oshone R.T."/>
            <person name="Ngom M."/>
            <person name="Ghodhbane-Gtari F."/>
            <person name="Gtari M."/>
            <person name="Morris K."/>
            <person name="Thomas K."/>
            <person name="Sen A."/>
            <person name="Tisa L.S."/>
        </authorList>
    </citation>
    <scope>NUCLEOTIDE SEQUENCE [LARGE SCALE GENOMIC DNA]</scope>
    <source>
        <strain evidence="13">CpI1-S</strain>
    </source>
</reference>
<evidence type="ECO:0000256" key="1">
    <source>
        <dbReference type="ARBA" id="ARBA00004431"/>
    </source>
</evidence>
<dbReference type="GO" id="GO:0030428">
    <property type="term" value="C:cell septum"/>
    <property type="evidence" value="ECO:0007669"/>
    <property type="project" value="UniProtKB-SubCell"/>
</dbReference>
<dbReference type="Proteomes" id="UP000032545">
    <property type="component" value="Unassembled WGS sequence"/>
</dbReference>
<sequence length="143" mass="15282">MTIRHDSITAELALRLVVPGGAPVPVAATVRYEPADPYAISIGFRTGADEVVEWTFARQLLSDGVRRPAGDGDVQVWPAAQSGGRIVCLSLSSPSGHALFEMPRSEVLAFLRRTYSAVPLGGESDIIDLDAELALLIWGGPER</sequence>
<evidence type="ECO:0000256" key="4">
    <source>
        <dbReference type="ARBA" id="ARBA00022969"/>
    </source>
</evidence>